<dbReference type="Pfam" id="PF00389">
    <property type="entry name" value="2-Hacid_dh"/>
    <property type="match status" value="1"/>
</dbReference>
<reference evidence="7 8" key="1">
    <citation type="submission" date="2019-02" db="EMBL/GenBank/DDBJ databases">
        <title>Complete Genome Sequence and Methylome Analysis of free living Spirochaetas.</title>
        <authorList>
            <person name="Fomenkov A."/>
            <person name="Dubinina G."/>
            <person name="Leshcheva N."/>
            <person name="Mikheeva N."/>
            <person name="Grabovich M."/>
            <person name="Vincze T."/>
            <person name="Roberts R.J."/>
        </authorList>
    </citation>
    <scope>NUCLEOTIDE SEQUENCE [LARGE SCALE GENOMIC DNA]</scope>
    <source>
        <strain evidence="7 8">K2</strain>
    </source>
</reference>
<proteinExistence type="inferred from homology"/>
<protein>
    <recommendedName>
        <fullName evidence="9">Hydroxyacid dehydrogenase</fullName>
    </recommendedName>
</protein>
<evidence type="ECO:0000259" key="5">
    <source>
        <dbReference type="Pfam" id="PF00389"/>
    </source>
</evidence>
<evidence type="ECO:0008006" key="9">
    <source>
        <dbReference type="Google" id="ProtNLM"/>
    </source>
</evidence>
<keyword evidence="2 4" id="KW-0560">Oxidoreductase</keyword>
<dbReference type="RefSeq" id="WP_149486349.1">
    <property type="nucleotide sequence ID" value="NZ_CP036150.1"/>
</dbReference>
<dbReference type="FunFam" id="3.40.50.720:FF:000203">
    <property type="entry name" value="D-3-phosphoglycerate dehydrogenase (SerA)"/>
    <property type="match status" value="1"/>
</dbReference>
<dbReference type="Proteomes" id="UP000324209">
    <property type="component" value="Chromosome"/>
</dbReference>
<dbReference type="GO" id="GO:0051287">
    <property type="term" value="F:NAD binding"/>
    <property type="evidence" value="ECO:0007669"/>
    <property type="project" value="InterPro"/>
</dbReference>
<evidence type="ECO:0000313" key="8">
    <source>
        <dbReference type="Proteomes" id="UP000324209"/>
    </source>
</evidence>
<keyword evidence="8" id="KW-1185">Reference proteome</keyword>
<evidence type="ECO:0000313" key="7">
    <source>
        <dbReference type="EMBL" id="QEN08269.1"/>
    </source>
</evidence>
<organism evidence="7 8">
    <name type="scientific">Oceanispirochaeta crateris</name>
    <dbReference type="NCBI Taxonomy" id="2518645"/>
    <lineage>
        <taxon>Bacteria</taxon>
        <taxon>Pseudomonadati</taxon>
        <taxon>Spirochaetota</taxon>
        <taxon>Spirochaetia</taxon>
        <taxon>Spirochaetales</taxon>
        <taxon>Spirochaetaceae</taxon>
        <taxon>Oceanispirochaeta</taxon>
    </lineage>
</organism>
<evidence type="ECO:0000256" key="4">
    <source>
        <dbReference type="RuleBase" id="RU003719"/>
    </source>
</evidence>
<name>A0A5C1QM31_9SPIO</name>
<dbReference type="PROSITE" id="PS00671">
    <property type="entry name" value="D_2_HYDROXYACID_DH_3"/>
    <property type="match status" value="1"/>
</dbReference>
<evidence type="ECO:0000259" key="6">
    <source>
        <dbReference type="Pfam" id="PF02826"/>
    </source>
</evidence>
<dbReference type="InterPro" id="IPR036291">
    <property type="entry name" value="NAD(P)-bd_dom_sf"/>
</dbReference>
<dbReference type="OrthoDB" id="9805416at2"/>
<accession>A0A5C1QM31</accession>
<dbReference type="InterPro" id="IPR050857">
    <property type="entry name" value="D-2-hydroxyacid_DH"/>
</dbReference>
<feature type="domain" description="D-isomer specific 2-hydroxyacid dehydrogenase catalytic" evidence="5">
    <location>
        <begin position="18"/>
        <end position="319"/>
    </location>
</feature>
<gene>
    <name evidence="7" type="ORF">EXM22_09820</name>
</gene>
<dbReference type="KEGG" id="ock:EXM22_09820"/>
<dbReference type="EMBL" id="CP036150">
    <property type="protein sequence ID" value="QEN08269.1"/>
    <property type="molecule type" value="Genomic_DNA"/>
</dbReference>
<dbReference type="AlphaFoldDB" id="A0A5C1QM31"/>
<dbReference type="InterPro" id="IPR029753">
    <property type="entry name" value="D-isomer_DH_CS"/>
</dbReference>
<evidence type="ECO:0000256" key="2">
    <source>
        <dbReference type="ARBA" id="ARBA00023002"/>
    </source>
</evidence>
<dbReference type="PANTHER" id="PTHR42789:SF1">
    <property type="entry name" value="D-ISOMER SPECIFIC 2-HYDROXYACID DEHYDROGENASE FAMILY PROTEIN (AFU_ORTHOLOGUE AFUA_6G10090)"/>
    <property type="match status" value="1"/>
</dbReference>
<dbReference type="InterPro" id="IPR006139">
    <property type="entry name" value="D-isomer_2_OHA_DH_cat_dom"/>
</dbReference>
<dbReference type="Pfam" id="PF02826">
    <property type="entry name" value="2-Hacid_dh_C"/>
    <property type="match status" value="1"/>
</dbReference>
<evidence type="ECO:0000256" key="3">
    <source>
        <dbReference type="ARBA" id="ARBA00023027"/>
    </source>
</evidence>
<dbReference type="SUPFAM" id="SSF51735">
    <property type="entry name" value="NAD(P)-binding Rossmann-fold domains"/>
    <property type="match status" value="1"/>
</dbReference>
<comment type="similarity">
    <text evidence="1 4">Belongs to the D-isomer specific 2-hydroxyacid dehydrogenase family.</text>
</comment>
<keyword evidence="3" id="KW-0520">NAD</keyword>
<dbReference type="PANTHER" id="PTHR42789">
    <property type="entry name" value="D-ISOMER SPECIFIC 2-HYDROXYACID DEHYDROGENASE FAMILY PROTEIN (AFU_ORTHOLOGUE AFUA_6G10090)"/>
    <property type="match status" value="1"/>
</dbReference>
<evidence type="ECO:0000256" key="1">
    <source>
        <dbReference type="ARBA" id="ARBA00005854"/>
    </source>
</evidence>
<feature type="domain" description="D-isomer specific 2-hydroxyacid dehydrogenase NAD-binding" evidence="6">
    <location>
        <begin position="109"/>
        <end position="286"/>
    </location>
</feature>
<dbReference type="Gene3D" id="3.40.50.720">
    <property type="entry name" value="NAD(P)-binding Rossmann-like Domain"/>
    <property type="match status" value="2"/>
</dbReference>
<dbReference type="InterPro" id="IPR006140">
    <property type="entry name" value="D-isomer_DH_NAD-bd"/>
</dbReference>
<dbReference type="GO" id="GO:0016616">
    <property type="term" value="F:oxidoreductase activity, acting on the CH-OH group of donors, NAD or NADP as acceptor"/>
    <property type="evidence" value="ECO:0007669"/>
    <property type="project" value="InterPro"/>
</dbReference>
<sequence length="325" mass="36112">MYTIVLTHNLPLDRFSDLLSNMNVIFPETPLSKFSDDEIKEHVKDADVLITIADFECPASLIELAPNLKAIGNLGSGFNNIDVKTATEKGILVLNTPVSVMESTAEMTIALMMSICRSTVLYDRELRKDLVCKPSLLLERDMVLSGRTLGIIGFGRIGKSVAQKAVGLGMNVVYNDLYQATKEDEERLNARFMSAEDVIKEADVLTLHMPYFPEYHHYMNKERLGMMKNTSYLINASRGPIVEEKALIQALKAKSIRGAALDVHEFEPNISKEIAELPNIVITPHCCTNIADVRLDMLGELLNGMSLILKGEQASNVVNREALNK</sequence>
<dbReference type="SUPFAM" id="SSF52283">
    <property type="entry name" value="Formate/glycerate dehydrogenase catalytic domain-like"/>
    <property type="match status" value="1"/>
</dbReference>